<feature type="domain" description="TNase-like" evidence="6">
    <location>
        <begin position="67"/>
        <end position="205"/>
    </location>
</feature>
<evidence type="ECO:0000313" key="8">
    <source>
        <dbReference type="Proteomes" id="UP001151699"/>
    </source>
</evidence>
<dbReference type="Gene3D" id="2.30.30.140">
    <property type="match status" value="1"/>
</dbReference>
<feature type="domain" description="TNase-like" evidence="6">
    <location>
        <begin position="404"/>
        <end position="543"/>
    </location>
</feature>
<dbReference type="PANTHER" id="PTHR12302:SF2">
    <property type="entry name" value="STAPHYLOCOCCAL NUCLEASE DOMAIN-CONTAINING PROTEIN 1"/>
    <property type="match status" value="1"/>
</dbReference>
<dbReference type="PANTHER" id="PTHR12302">
    <property type="entry name" value="EBNA2 BINDING PROTEIN P100"/>
    <property type="match status" value="1"/>
</dbReference>
<name>A0A9Q0N2T4_9DIPT</name>
<dbReference type="InterPro" id="IPR002999">
    <property type="entry name" value="Tudor"/>
</dbReference>
<dbReference type="FunFam" id="2.40.50.90:FF:000001">
    <property type="entry name" value="Staphylococcal nuclease domain-containing protein"/>
    <property type="match status" value="1"/>
</dbReference>
<dbReference type="FunFam" id="2.40.50.90:FF:000005">
    <property type="entry name" value="Staphylococcal nuclease domain-containing protein"/>
    <property type="match status" value="1"/>
</dbReference>
<evidence type="ECO:0000256" key="1">
    <source>
        <dbReference type="ARBA" id="ARBA00004496"/>
    </source>
</evidence>
<proteinExistence type="predicted"/>
<keyword evidence="3" id="KW-0963">Cytoplasm</keyword>
<evidence type="ECO:0000256" key="4">
    <source>
        <dbReference type="ARBA" id="ARBA00022737"/>
    </source>
</evidence>
<dbReference type="PROSITE" id="PS50830">
    <property type="entry name" value="TNASE_3"/>
    <property type="match status" value="3"/>
</dbReference>
<evidence type="ECO:0000259" key="5">
    <source>
        <dbReference type="PROSITE" id="PS50304"/>
    </source>
</evidence>
<gene>
    <name evidence="7" type="primary">Tudor-SN</name>
    <name evidence="7" type="ORF">Bhyg_07515</name>
</gene>
<dbReference type="GO" id="GO:0003723">
    <property type="term" value="F:RNA binding"/>
    <property type="evidence" value="ECO:0007669"/>
    <property type="project" value="TreeGrafter"/>
</dbReference>
<dbReference type="SMART" id="SM00333">
    <property type="entry name" value="TUDOR"/>
    <property type="match status" value="1"/>
</dbReference>
<dbReference type="InterPro" id="IPR016685">
    <property type="entry name" value="Silence_cplx_Nase-comp_TudorSN"/>
</dbReference>
<dbReference type="PIRSF" id="PIRSF017179">
    <property type="entry name" value="RISC-Tudor-SN"/>
    <property type="match status" value="1"/>
</dbReference>
<keyword evidence="4" id="KW-0677">Repeat</keyword>
<evidence type="ECO:0000256" key="3">
    <source>
        <dbReference type="ARBA" id="ARBA00022490"/>
    </source>
</evidence>
<comment type="subcellular location">
    <subcellularLocation>
        <location evidence="1">Cytoplasm</location>
    </subcellularLocation>
</comment>
<dbReference type="PROSITE" id="PS50304">
    <property type="entry name" value="TUDOR"/>
    <property type="match status" value="1"/>
</dbReference>
<evidence type="ECO:0000313" key="7">
    <source>
        <dbReference type="EMBL" id="KAJ6642563.1"/>
    </source>
</evidence>
<dbReference type="EMBL" id="WJQU01000002">
    <property type="protein sequence ID" value="KAJ6642563.1"/>
    <property type="molecule type" value="Genomic_DNA"/>
</dbReference>
<dbReference type="GO" id="GO:0006402">
    <property type="term" value="P:mRNA catabolic process"/>
    <property type="evidence" value="ECO:0007669"/>
    <property type="project" value="TreeGrafter"/>
</dbReference>
<dbReference type="FunFam" id="2.40.50.90:FF:000002">
    <property type="entry name" value="Staphylococcal nuclease domain-containing protein"/>
    <property type="match status" value="1"/>
</dbReference>
<dbReference type="InterPro" id="IPR035437">
    <property type="entry name" value="SNase_OB-fold_sf"/>
</dbReference>
<dbReference type="GO" id="GO:0004518">
    <property type="term" value="F:nuclease activity"/>
    <property type="evidence" value="ECO:0007669"/>
    <property type="project" value="TreeGrafter"/>
</dbReference>
<dbReference type="InterPro" id="IPR047386">
    <property type="entry name" value="Tudor_TDRD11"/>
</dbReference>
<dbReference type="SUPFAM" id="SSF50199">
    <property type="entry name" value="Staphylococcal nuclease"/>
    <property type="match status" value="4"/>
</dbReference>
<dbReference type="FunFam" id="2.30.30.140:FF:000018">
    <property type="entry name" value="Serine/threonine-protein kinase 31"/>
    <property type="match status" value="1"/>
</dbReference>
<dbReference type="CDD" id="cd20433">
    <property type="entry name" value="Tudor_TDRD11"/>
    <property type="match status" value="1"/>
</dbReference>
<dbReference type="SMART" id="SM00318">
    <property type="entry name" value="SNc"/>
    <property type="match status" value="3"/>
</dbReference>
<dbReference type="OrthoDB" id="10023235at2759"/>
<dbReference type="Pfam" id="PF00565">
    <property type="entry name" value="SNase"/>
    <property type="match status" value="3"/>
</dbReference>
<evidence type="ECO:0000256" key="2">
    <source>
        <dbReference type="ARBA" id="ARBA00017230"/>
    </source>
</evidence>
<dbReference type="GO" id="GO:0005634">
    <property type="term" value="C:nucleus"/>
    <property type="evidence" value="ECO:0007669"/>
    <property type="project" value="TreeGrafter"/>
</dbReference>
<feature type="domain" description="TNase-like" evidence="6">
    <location>
        <begin position="218"/>
        <end position="374"/>
    </location>
</feature>
<dbReference type="GO" id="GO:0031332">
    <property type="term" value="C:RNAi effector complex"/>
    <property type="evidence" value="ECO:0007669"/>
    <property type="project" value="InterPro"/>
</dbReference>
<dbReference type="GO" id="GO:0031047">
    <property type="term" value="P:regulatory ncRNA-mediated gene silencing"/>
    <property type="evidence" value="ECO:0007669"/>
    <property type="project" value="InterPro"/>
</dbReference>
<dbReference type="CDD" id="cd00175">
    <property type="entry name" value="SNc"/>
    <property type="match status" value="2"/>
</dbReference>
<comment type="caution">
    <text evidence="7">The sequence shown here is derived from an EMBL/GenBank/DDBJ whole genome shotgun (WGS) entry which is preliminary data.</text>
</comment>
<dbReference type="InterPro" id="IPR016071">
    <property type="entry name" value="Staphylococal_nuclease_OB-fold"/>
</dbReference>
<evidence type="ECO:0000259" key="6">
    <source>
        <dbReference type="PROSITE" id="PS50830"/>
    </source>
</evidence>
<dbReference type="Gene3D" id="2.40.50.90">
    <property type="match status" value="5"/>
</dbReference>
<organism evidence="7 8">
    <name type="scientific">Pseudolycoriella hygida</name>
    <dbReference type="NCBI Taxonomy" id="35572"/>
    <lineage>
        <taxon>Eukaryota</taxon>
        <taxon>Metazoa</taxon>
        <taxon>Ecdysozoa</taxon>
        <taxon>Arthropoda</taxon>
        <taxon>Hexapoda</taxon>
        <taxon>Insecta</taxon>
        <taxon>Pterygota</taxon>
        <taxon>Neoptera</taxon>
        <taxon>Endopterygota</taxon>
        <taxon>Diptera</taxon>
        <taxon>Nematocera</taxon>
        <taxon>Sciaroidea</taxon>
        <taxon>Sciaridae</taxon>
        <taxon>Pseudolycoriella</taxon>
    </lineage>
</organism>
<dbReference type="Proteomes" id="UP001151699">
    <property type="component" value="Chromosome B"/>
</dbReference>
<sequence>MVSEGLLTVRREGVRITEELQKLIALEDAARSAGKGRWGSSPTYEHVRNIKWTQENLRNFVDQANGKPIRAIIEHVRDGSTVRAFLLPDFQYITLMISGIRCPGFKLDVDGKPDPKVQVKYAEEARYFVESRLLQREVEIVLESVNNANFVGTILFPKGNIAEALLREGFAKCVDWSMAFMKTGAEKLRMAERQAKENKVRLWEDYQSNAQIFTGKEKDFTGTVIEVFNGDAINVKTSTGSIKKVFISSIRPPRESTAANVEEDGKIAPRSKKIRPLYDIPWMFEAREFLRKKLIGKKVQCILDYISPARDNFPEKCCYTVTVGGINVAEAIVSKGLATVVRYRQDDDQRSSRYDELLTAEAQAIKGSKGVHSKKEGQAHRINDLTVDHSRIKQQYLPSWQRALRTEAIVEFIASGSRFRVYIPKDSCLVTFLLGGITCPRSSRPSLNGVPAQEAEPFGDEALAYVRDRILQRDVSLHIDTTDRNGQAVIGWLWTDNNVNLSVALVEEGLASVHFSAEKSEYSRQLRTAEDTAKAQRKKIWANWVEEEKTEEHHEEKEDKVTERKVNNEKVLVTEVASDLKFFAQHTDQGTKLESLMAKLRQDFQVSPPITGAYTPKRGDLCAAKFSEDNEWYRAKVEKVQGGNVSILYVDYGNKETVPSTRLATLPPACTSDKPYASEYSLAFCKLPTDEDDKNEALRAFKEDVLNRELFLNVEYRVNNAPFVTLTNPDTNEDIFKGLVSEGLLLVEKRREKRLLKLSEDYKVAEDSAKKAHLGIWEYGDITEDDHDGR</sequence>
<dbReference type="AlphaFoldDB" id="A0A9Q0N2T4"/>
<feature type="domain" description="Tudor" evidence="5">
    <location>
        <begin position="615"/>
        <end position="673"/>
    </location>
</feature>
<dbReference type="GO" id="GO:0005829">
    <property type="term" value="C:cytosol"/>
    <property type="evidence" value="ECO:0007669"/>
    <property type="project" value="TreeGrafter"/>
</dbReference>
<keyword evidence="8" id="KW-1185">Reference proteome</keyword>
<protein>
    <recommendedName>
        <fullName evidence="2">Staphylococcal nuclease domain-containing protein 1</fullName>
    </recommendedName>
</protein>
<dbReference type="SUPFAM" id="SSF63748">
    <property type="entry name" value="Tudor/PWWP/MBT"/>
    <property type="match status" value="1"/>
</dbReference>
<reference evidence="7" key="1">
    <citation type="submission" date="2022-07" db="EMBL/GenBank/DDBJ databases">
        <authorList>
            <person name="Trinca V."/>
            <person name="Uliana J.V.C."/>
            <person name="Torres T.T."/>
            <person name="Ward R.J."/>
            <person name="Monesi N."/>
        </authorList>
    </citation>
    <scope>NUCLEOTIDE SEQUENCE</scope>
    <source>
        <strain evidence="7">HSMRA1968</strain>
        <tissue evidence="7">Whole embryos</tissue>
    </source>
</reference>
<accession>A0A9Q0N2T4</accession>
<dbReference type="Pfam" id="PF00567">
    <property type="entry name" value="TUDOR"/>
    <property type="match status" value="1"/>
</dbReference>